<accession>A0A1Y3AR36</accession>
<comment type="caution">
    <text evidence="2">The sequence shown here is derived from an EMBL/GenBank/DDBJ whole genome shotgun (WGS) entry which is preliminary data.</text>
</comment>
<organism evidence="2 3">
    <name type="scientific">Euroglyphus maynei</name>
    <name type="common">Mayne's house dust mite</name>
    <dbReference type="NCBI Taxonomy" id="6958"/>
    <lineage>
        <taxon>Eukaryota</taxon>
        <taxon>Metazoa</taxon>
        <taxon>Ecdysozoa</taxon>
        <taxon>Arthropoda</taxon>
        <taxon>Chelicerata</taxon>
        <taxon>Arachnida</taxon>
        <taxon>Acari</taxon>
        <taxon>Acariformes</taxon>
        <taxon>Sarcoptiformes</taxon>
        <taxon>Astigmata</taxon>
        <taxon>Psoroptidia</taxon>
        <taxon>Analgoidea</taxon>
        <taxon>Pyroglyphidae</taxon>
        <taxon>Pyroglyphinae</taxon>
        <taxon>Euroglyphus</taxon>
    </lineage>
</organism>
<sequence length="188" mass="22121">MDSIIFDSLYTIYFTWPFIHHISTFIFGILIGYLILDYPKIYLGGRIGEFILTIVFITISFVGFQWTHTLHRTPSNMITLLTKSASNLEIYLNITVGKLLWCSGFMWIFYLCCTKREFWSKLFNFPSLRPLYNLSLQIYLINLIPAIWLTFRTKDTIDFDDMFMLLTNIIIFLVVTTPCDRIDSANNM</sequence>
<dbReference type="OrthoDB" id="6503298at2759"/>
<keyword evidence="1" id="KW-0472">Membrane</keyword>
<proteinExistence type="predicted"/>
<feature type="transmembrane region" description="Helical" evidence="1">
    <location>
        <begin position="162"/>
        <end position="179"/>
    </location>
</feature>
<name>A0A1Y3AR36_EURMA</name>
<reference evidence="2 3" key="1">
    <citation type="submission" date="2017-03" db="EMBL/GenBank/DDBJ databases">
        <title>Genome Survey of Euroglyphus maynei.</title>
        <authorList>
            <person name="Arlian L.G."/>
            <person name="Morgan M.S."/>
            <person name="Rider S.D."/>
        </authorList>
    </citation>
    <scope>NUCLEOTIDE SEQUENCE [LARGE SCALE GENOMIC DNA]</scope>
    <source>
        <strain evidence="2">Arlian Lab</strain>
        <tissue evidence="2">Whole body</tissue>
    </source>
</reference>
<feature type="transmembrane region" description="Helical" evidence="1">
    <location>
        <begin position="47"/>
        <end position="67"/>
    </location>
</feature>
<evidence type="ECO:0000256" key="1">
    <source>
        <dbReference type="SAM" id="Phobius"/>
    </source>
</evidence>
<dbReference type="AlphaFoldDB" id="A0A1Y3AR36"/>
<protein>
    <submittedName>
        <fullName evidence="2">Uncharacterized protein</fullName>
    </submittedName>
</protein>
<dbReference type="Proteomes" id="UP000194236">
    <property type="component" value="Unassembled WGS sequence"/>
</dbReference>
<evidence type="ECO:0000313" key="3">
    <source>
        <dbReference type="Proteomes" id="UP000194236"/>
    </source>
</evidence>
<feature type="transmembrane region" description="Helical" evidence="1">
    <location>
        <begin position="12"/>
        <end position="35"/>
    </location>
</feature>
<keyword evidence="3" id="KW-1185">Reference proteome</keyword>
<keyword evidence="1" id="KW-1133">Transmembrane helix</keyword>
<feature type="transmembrane region" description="Helical" evidence="1">
    <location>
        <begin position="131"/>
        <end position="150"/>
    </location>
</feature>
<feature type="transmembrane region" description="Helical" evidence="1">
    <location>
        <begin position="90"/>
        <end position="110"/>
    </location>
</feature>
<keyword evidence="1" id="KW-0812">Transmembrane</keyword>
<gene>
    <name evidence="2" type="ORF">BLA29_006964</name>
</gene>
<evidence type="ECO:0000313" key="2">
    <source>
        <dbReference type="EMBL" id="OTF70930.1"/>
    </source>
</evidence>
<dbReference type="EMBL" id="MUJZ01063388">
    <property type="protein sequence ID" value="OTF70930.1"/>
    <property type="molecule type" value="Genomic_DNA"/>
</dbReference>